<sequence length="376" mass="40813">MAATYMLRFPRSDAQGEYVLVQAASNGSRPLDLTLVGTDGAEPFVFSLRSDRISKYRETSGPCTEDEWQRILTAVLTDREAVEDIEVTARVQSGFQIEITFKKKIEQFSQRLGTLTLKFNAAQGIEPIDWCNDAIASREDLKAQLASANSKAAELESAVSELKDQLEALVKARGGDEGELLEAFQALLNEKKVKIRQQQRLLASANVATEQAPPSQPESEPDTKPAKGGAKSAKGTKKSAPARAAGPSRRGKRKADPSEDEDSEDGFEKMDVDTKEDVPLDDEQMTTEAEETASDTDEDEAPPPTRQRNKNGAGQAKDAEDDFEAPPSQNTRHKAEEKAPPPPRRLPFALGKPAANKPSANSAAGADSETESDDEL</sequence>
<dbReference type="OrthoDB" id="8064436at2759"/>
<dbReference type="EMBL" id="KB932781">
    <property type="protein sequence ID" value="EOO04288.1"/>
    <property type="molecule type" value="Genomic_DNA"/>
</dbReference>
<dbReference type="SUPFAM" id="SSF58022">
    <property type="entry name" value="XRCC4, C-terminal oligomerization domain"/>
    <property type="match status" value="1"/>
</dbReference>
<dbReference type="HOGENOM" id="CLU_044616_0_0_1"/>
<dbReference type="PANTHER" id="PTHR42067:SF1">
    <property type="entry name" value="MITOTIC APPARATUS PROTEIN P62"/>
    <property type="match status" value="1"/>
</dbReference>
<protein>
    <submittedName>
        <fullName evidence="3">Putative mitotic apparatus protein p62-like protein</fullName>
    </submittedName>
</protein>
<dbReference type="KEGG" id="tmn:UCRPA7_188"/>
<dbReference type="InterPro" id="IPR014751">
    <property type="entry name" value="XRCC4-like_C"/>
</dbReference>
<feature type="compositionally biased region" description="Acidic residues" evidence="2">
    <location>
        <begin position="279"/>
        <end position="301"/>
    </location>
</feature>
<feature type="compositionally biased region" description="Basic and acidic residues" evidence="2">
    <location>
        <begin position="266"/>
        <end position="278"/>
    </location>
</feature>
<name>R8BY60_PHAM7</name>
<dbReference type="eggNOG" id="ENOG502QWJA">
    <property type="taxonomic scope" value="Eukaryota"/>
</dbReference>
<keyword evidence="1" id="KW-0175">Coiled coil</keyword>
<dbReference type="Gene3D" id="1.20.5.370">
    <property type="match status" value="1"/>
</dbReference>
<feature type="region of interest" description="Disordered" evidence="2">
    <location>
        <begin position="205"/>
        <end position="376"/>
    </location>
</feature>
<evidence type="ECO:0000313" key="3">
    <source>
        <dbReference type="EMBL" id="EOO04288.1"/>
    </source>
</evidence>
<organism evidence="3 4">
    <name type="scientific">Phaeoacremonium minimum (strain UCR-PA7)</name>
    <name type="common">Esca disease fungus</name>
    <name type="synonym">Togninia minima</name>
    <dbReference type="NCBI Taxonomy" id="1286976"/>
    <lineage>
        <taxon>Eukaryota</taxon>
        <taxon>Fungi</taxon>
        <taxon>Dikarya</taxon>
        <taxon>Ascomycota</taxon>
        <taxon>Pezizomycotina</taxon>
        <taxon>Sordariomycetes</taxon>
        <taxon>Sordariomycetidae</taxon>
        <taxon>Togniniales</taxon>
        <taxon>Togniniaceae</taxon>
        <taxon>Phaeoacremonium</taxon>
    </lineage>
</organism>
<dbReference type="RefSeq" id="XP_007910977.1">
    <property type="nucleotide sequence ID" value="XM_007912786.1"/>
</dbReference>
<dbReference type="GeneID" id="19322074"/>
<evidence type="ECO:0000256" key="2">
    <source>
        <dbReference type="SAM" id="MobiDB-lite"/>
    </source>
</evidence>
<accession>R8BY60</accession>
<feature type="compositionally biased region" description="Low complexity" evidence="2">
    <location>
        <begin position="352"/>
        <end position="364"/>
    </location>
</feature>
<keyword evidence="4" id="KW-1185">Reference proteome</keyword>
<reference evidence="4" key="1">
    <citation type="journal article" date="2013" name="Genome Announc.">
        <title>Draft genome sequence of the ascomycete Phaeoacremonium aleophilum strain UCR-PA7, a causal agent of the esca disease complex in grapevines.</title>
        <authorList>
            <person name="Blanco-Ulate B."/>
            <person name="Rolshausen P."/>
            <person name="Cantu D."/>
        </authorList>
    </citation>
    <scope>NUCLEOTIDE SEQUENCE [LARGE SCALE GENOMIC DNA]</scope>
    <source>
        <strain evidence="4">UCR-PA7</strain>
    </source>
</reference>
<proteinExistence type="predicted"/>
<feature type="compositionally biased region" description="Low complexity" evidence="2">
    <location>
        <begin position="226"/>
        <end position="248"/>
    </location>
</feature>
<dbReference type="PANTHER" id="PTHR42067">
    <property type="entry name" value="YALI0C15378P"/>
    <property type="match status" value="1"/>
</dbReference>
<feature type="coiled-coil region" evidence="1">
    <location>
        <begin position="131"/>
        <end position="201"/>
    </location>
</feature>
<evidence type="ECO:0000313" key="4">
    <source>
        <dbReference type="Proteomes" id="UP000014074"/>
    </source>
</evidence>
<dbReference type="Proteomes" id="UP000014074">
    <property type="component" value="Unassembled WGS sequence"/>
</dbReference>
<gene>
    <name evidence="3" type="ORF">UCRPA7_188</name>
</gene>
<evidence type="ECO:0000256" key="1">
    <source>
        <dbReference type="SAM" id="Coils"/>
    </source>
</evidence>
<dbReference type="AlphaFoldDB" id="R8BY60"/>